<dbReference type="EMBL" id="CP087994">
    <property type="protein sequence ID" value="UYO64000.1"/>
    <property type="molecule type" value="Genomic_DNA"/>
</dbReference>
<name>A0ABY6HHN0_9FIRM</name>
<evidence type="ECO:0000313" key="2">
    <source>
        <dbReference type="Proteomes" id="UP001163550"/>
    </source>
</evidence>
<evidence type="ECO:0008006" key="3">
    <source>
        <dbReference type="Google" id="ProtNLM"/>
    </source>
</evidence>
<dbReference type="RefSeq" id="WP_228882688.1">
    <property type="nucleotide sequence ID" value="NZ_CABIIK010000054.1"/>
</dbReference>
<organism evidence="1 2">
    <name type="scientific">Acetobacterium wieringae</name>
    <dbReference type="NCBI Taxonomy" id="52694"/>
    <lineage>
        <taxon>Bacteria</taxon>
        <taxon>Bacillati</taxon>
        <taxon>Bacillota</taxon>
        <taxon>Clostridia</taxon>
        <taxon>Eubacteriales</taxon>
        <taxon>Eubacteriaceae</taxon>
        <taxon>Acetobacterium</taxon>
    </lineage>
</organism>
<dbReference type="Proteomes" id="UP001163550">
    <property type="component" value="Chromosome"/>
</dbReference>
<keyword evidence="2" id="KW-1185">Reference proteome</keyword>
<gene>
    <name evidence="1" type="ORF">LNN31_06170</name>
</gene>
<proteinExistence type="predicted"/>
<sequence length="182" mass="20759">MRTKTLREHKISSRDLEELITMGEVVKVKTGYYALNTSLAKMTDFEWVHQLIPNGIVSVFSAASVYELTTVNPMAISVTISSNMIKPSLPDYPPIEFFFSSEANLLMGISDFQTDGKSVPMYNRERTVCDFFKYSARIGNDLALEVLKNYMAGKEKNLSRLFEYAVKLRVKKYIKPYVEALL</sequence>
<protein>
    <recommendedName>
        <fullName evidence="3">Abortive infection protein AbiEi</fullName>
    </recommendedName>
</protein>
<evidence type="ECO:0000313" key="1">
    <source>
        <dbReference type="EMBL" id="UYO64000.1"/>
    </source>
</evidence>
<accession>A0ABY6HHN0</accession>
<reference evidence="1" key="1">
    <citation type="submission" date="2021-11" db="EMBL/GenBank/DDBJ databases">
        <title>Isoprene-degrading acetogen.</title>
        <authorList>
            <person name="Yang Y."/>
            <person name="Jin H."/>
            <person name="Yan J."/>
        </authorList>
    </citation>
    <scope>NUCLEOTIDE SEQUENCE</scope>
    <source>
        <strain evidence="1">Berkeley</strain>
    </source>
</reference>